<dbReference type="PROSITE" id="PS50022">
    <property type="entry name" value="FA58C_3"/>
    <property type="match status" value="1"/>
</dbReference>
<dbReference type="Pfam" id="PF09118">
    <property type="entry name" value="GO-like_E_set"/>
    <property type="match status" value="1"/>
</dbReference>
<dbReference type="EMBL" id="SPNV01000278">
    <property type="protein sequence ID" value="KAF5857080.1"/>
    <property type="molecule type" value="Genomic_DNA"/>
</dbReference>
<evidence type="ECO:0000313" key="5">
    <source>
        <dbReference type="Proteomes" id="UP000541154"/>
    </source>
</evidence>
<sequence length="731" mass="80605">MRVHWAPMFLGTAITGALAIGPSMLNAMKAEHIFTDDDDDMWVPSFEDESPPYSGVRIDRTDWAVMCDSEQEDYECKNAIDGKNTTAWYSQSTRSQEYTITVDLGRPDYHVSSVVILPPIDEGVQGVITQHKIYLSSDAANWKGPVAYGMWPEANRQRMSAFEPMPARYVKLIASTKDTEQSWVGISELNVYATPYTIAQDPRRGTWGPTVDFPVVPVAGAQEASGSIVLWSSWASDQFHSTPGGQTAMSRWDPLTNTVSKRVVTNTQHDMFCPGISIDGTGMMVVTGGNDASETSLYDAKTDTWVKGPEMHLRRGYQASTTLSDGRVFVIGGSWAGGSIEDKNGEIYDPVKNDWTMLPGADVVPMLTKDMEGRWRADNHGWLFGWKNESIFQAGPSKNMNWYFVEGDGSYIKAGKRMHDNDSMSGNAVMYDAVNGKILTLGGSPDYDKSYATNNAHIITLGEPGDEPKVELAAKTGTMHSERVFHTSVVLPDGTVFITGGQDFGIAFNEENVKFTPELYDPEADRFIELQTNNIIRVYHTLSILLPDARVLNGGGGLCGNCSANHYDAQIFTPPYLLTDSGEPRPRPEIISDLPTDVQVGESITFQTKGDIKSASLVRLCSATHTVNTDQRRIPLDVARSSGAFNFEYKVSVPGDPGIAIPGYWMLFVMDKEGVPSIAKIIMVTVGKTKTLDAPKSSYIESVEEDCEHKSTKSYWQSWKPALIKQISRRG</sequence>
<dbReference type="Pfam" id="PF01344">
    <property type="entry name" value="Kelch_1"/>
    <property type="match status" value="1"/>
</dbReference>
<dbReference type="SUPFAM" id="SSF81296">
    <property type="entry name" value="E set domains"/>
    <property type="match status" value="1"/>
</dbReference>
<dbReference type="InterPro" id="IPR013783">
    <property type="entry name" value="Ig-like_fold"/>
</dbReference>
<proteinExistence type="predicted"/>
<dbReference type="InterPro" id="IPR006652">
    <property type="entry name" value="Kelch_1"/>
</dbReference>
<feature type="domain" description="F5/8 type C" evidence="3">
    <location>
        <begin position="49"/>
        <end position="194"/>
    </location>
</feature>
<dbReference type="UniPathway" id="UPA00280"/>
<evidence type="ECO:0000256" key="2">
    <source>
        <dbReference type="SAM" id="SignalP"/>
    </source>
</evidence>
<dbReference type="InterPro" id="IPR009880">
    <property type="entry name" value="Glyoxal_oxidase_N"/>
</dbReference>
<dbReference type="Pfam" id="PF00754">
    <property type="entry name" value="F5_F8_type_C"/>
    <property type="match status" value="1"/>
</dbReference>
<organism evidence="4 5">
    <name type="scientific">Petromyces alliaceus</name>
    <name type="common">Aspergillus alliaceus</name>
    <dbReference type="NCBI Taxonomy" id="209559"/>
    <lineage>
        <taxon>Eukaryota</taxon>
        <taxon>Fungi</taxon>
        <taxon>Dikarya</taxon>
        <taxon>Ascomycota</taxon>
        <taxon>Pezizomycotina</taxon>
        <taxon>Eurotiomycetes</taxon>
        <taxon>Eurotiomycetidae</taxon>
        <taxon>Eurotiales</taxon>
        <taxon>Aspergillaceae</taxon>
        <taxon>Aspergillus</taxon>
        <taxon>Aspergillus subgen. Circumdati</taxon>
    </lineage>
</organism>
<dbReference type="InterPro" id="IPR015202">
    <property type="entry name" value="GO-like_E_set"/>
</dbReference>
<gene>
    <name evidence="4" type="ORF">ETB97_006292</name>
</gene>
<dbReference type="Gene3D" id="2.130.10.80">
    <property type="entry name" value="Galactose oxidase/kelch, beta-propeller"/>
    <property type="match status" value="1"/>
</dbReference>
<dbReference type="InterPro" id="IPR037293">
    <property type="entry name" value="Gal_Oxidase_central_sf"/>
</dbReference>
<protein>
    <recommendedName>
        <fullName evidence="3">F5/8 type C domain-containing protein</fullName>
    </recommendedName>
</protein>
<dbReference type="SUPFAM" id="SSF49785">
    <property type="entry name" value="Galactose-binding domain-like"/>
    <property type="match status" value="1"/>
</dbReference>
<dbReference type="SMART" id="SM00612">
    <property type="entry name" value="Kelch"/>
    <property type="match status" value="3"/>
</dbReference>
<dbReference type="Pfam" id="PF07250">
    <property type="entry name" value="Glyoxal_oxid_N"/>
    <property type="match status" value="1"/>
</dbReference>
<dbReference type="CDD" id="cd02851">
    <property type="entry name" value="E_set_GO_C"/>
    <property type="match status" value="1"/>
</dbReference>
<keyword evidence="1 2" id="KW-0732">Signal</keyword>
<name>A0A8H5ZXW6_PETAA</name>
<evidence type="ECO:0000256" key="1">
    <source>
        <dbReference type="ARBA" id="ARBA00022729"/>
    </source>
</evidence>
<feature type="signal peptide" evidence="2">
    <location>
        <begin position="1"/>
        <end position="19"/>
    </location>
</feature>
<accession>A0A8H5ZXW6</accession>
<dbReference type="AlphaFoldDB" id="A0A8H5ZXW6"/>
<feature type="chain" id="PRO_5034635639" description="F5/8 type C domain-containing protein" evidence="2">
    <location>
        <begin position="20"/>
        <end position="731"/>
    </location>
</feature>
<dbReference type="PANTHER" id="PTHR32208:SF68">
    <property type="entry name" value="GALACTOSE OXIDASE"/>
    <property type="match status" value="1"/>
</dbReference>
<dbReference type="Gene3D" id="2.60.40.10">
    <property type="entry name" value="Immunoglobulins"/>
    <property type="match status" value="1"/>
</dbReference>
<dbReference type="PANTHER" id="PTHR32208">
    <property type="entry name" value="SECRETED PROTEIN-RELATED"/>
    <property type="match status" value="1"/>
</dbReference>
<evidence type="ECO:0000313" key="4">
    <source>
        <dbReference type="EMBL" id="KAF5857080.1"/>
    </source>
</evidence>
<dbReference type="InterPro" id="IPR014756">
    <property type="entry name" value="Ig_E-set"/>
</dbReference>
<dbReference type="InterPro" id="IPR000421">
    <property type="entry name" value="FA58C"/>
</dbReference>
<dbReference type="Gene3D" id="2.60.120.260">
    <property type="entry name" value="Galactose-binding domain-like"/>
    <property type="match status" value="1"/>
</dbReference>
<dbReference type="Proteomes" id="UP000541154">
    <property type="component" value="Unassembled WGS sequence"/>
</dbReference>
<dbReference type="InterPro" id="IPR011043">
    <property type="entry name" value="Gal_Oxase/kelch_b-propeller"/>
</dbReference>
<keyword evidence="5" id="KW-1185">Reference proteome</keyword>
<evidence type="ECO:0000259" key="3">
    <source>
        <dbReference type="PROSITE" id="PS50022"/>
    </source>
</evidence>
<comment type="caution">
    <text evidence="4">The sequence shown here is derived from an EMBL/GenBank/DDBJ whole genome shotgun (WGS) entry which is preliminary data.</text>
</comment>
<dbReference type="InterPro" id="IPR008979">
    <property type="entry name" value="Galactose-bd-like_sf"/>
</dbReference>
<reference evidence="4 5" key="1">
    <citation type="submission" date="2019-04" db="EMBL/GenBank/DDBJ databases">
        <title>Aspergillus burnettii sp. nov., novel species from soil in southeast Queensland.</title>
        <authorList>
            <person name="Gilchrist C.L.M."/>
            <person name="Pitt J.I."/>
            <person name="Lange L."/>
            <person name="Lacey H.J."/>
            <person name="Vuong D."/>
            <person name="Midgley D.J."/>
            <person name="Greenfield P."/>
            <person name="Bradbury M."/>
            <person name="Lacey E."/>
            <person name="Busk P.K."/>
            <person name="Pilgaard B."/>
            <person name="Chooi Y.H."/>
            <person name="Piggott A.M."/>
        </authorList>
    </citation>
    <scope>NUCLEOTIDE SEQUENCE [LARGE SCALE GENOMIC DNA]</scope>
    <source>
        <strain evidence="4 5">FRR 5400</strain>
    </source>
</reference>
<dbReference type="SUPFAM" id="SSF50965">
    <property type="entry name" value="Galactose oxidase, central domain"/>
    <property type="match status" value="1"/>
</dbReference>